<reference evidence="2" key="1">
    <citation type="journal article" date="2021" name="Sci. Rep.">
        <title>Diploid genomic architecture of Nitzschia inconspicua, an elite biomass production diatom.</title>
        <authorList>
            <person name="Oliver A."/>
            <person name="Podell S."/>
            <person name="Pinowska A."/>
            <person name="Traller J.C."/>
            <person name="Smith S.R."/>
            <person name="McClure R."/>
            <person name="Beliaev A."/>
            <person name="Bohutskyi P."/>
            <person name="Hill E.A."/>
            <person name="Rabines A."/>
            <person name="Zheng H."/>
            <person name="Allen L.Z."/>
            <person name="Kuo A."/>
            <person name="Grigoriev I.V."/>
            <person name="Allen A.E."/>
            <person name="Hazlebeck D."/>
            <person name="Allen E.E."/>
        </authorList>
    </citation>
    <scope>NUCLEOTIDE SEQUENCE</scope>
    <source>
        <strain evidence="2">Hildebrandi</strain>
    </source>
</reference>
<proteinExistence type="predicted"/>
<name>A0A9K3PUW0_9STRA</name>
<dbReference type="PANTHER" id="PTHR22602">
    <property type="entry name" value="TRANSFERASE CAF17, MITOCHONDRIAL-RELATED"/>
    <property type="match status" value="1"/>
</dbReference>
<keyword evidence="3" id="KW-1185">Reference proteome</keyword>
<evidence type="ECO:0000313" key="2">
    <source>
        <dbReference type="EMBL" id="KAG7358034.1"/>
    </source>
</evidence>
<dbReference type="InterPro" id="IPR045179">
    <property type="entry name" value="YgfZ/GcvT"/>
</dbReference>
<feature type="compositionally biased region" description="Basic and acidic residues" evidence="1">
    <location>
        <begin position="384"/>
        <end position="393"/>
    </location>
</feature>
<evidence type="ECO:0000256" key="1">
    <source>
        <dbReference type="SAM" id="MobiDB-lite"/>
    </source>
</evidence>
<dbReference type="OrthoDB" id="191995at2759"/>
<sequence>MRLLVSRNRSLFQRRELERIVLPFSTTTQGTLSSSCWLESFRSHDFSSLGRHGSPQGKRHFIETLIVRQPKECTVRLFSTSSEGLATTTLAGNFGQLWKQGHENLTTESLSQRRILSVKGPGATNYLQSLVTCDLTQPPRPPREEAEEWDTPAAPSGQEDDISPGVEFSDKLRAACFLDNKGRILTDALLWKIDETHYYIDVPSDTAEILLNHLKQFILRRTKVKVTDESSNMGLHVVFGTLNAKGAPEGYLTGVDPRHPSLGMRVLSLNKHQTDFGRRMSGQFPEMPGTYDLIRHLAGVAEGTELKDKVAAEANQEFLNAVSFSKGCYLGQELTARVQYTGAVRKRIMPLLIINVNMQVPRPWLVASQIQSKLSATQSSADVEEVKGDDLKDSSLSPAMPRLPRMSASAIASMVAMMSGSVPTGPEQDRNDQIVISDLEEMQAQSQALFDELQTYNSGDKIYDSKDGKTIGQIVAKPAEGTNVLLAQMRLDHVGLLGTSTSTWSHTNKVTIGETSGSGGISQLRYLPYLPLWWPPIDRESGKAKS</sequence>
<dbReference type="EMBL" id="JAGRRH010000014">
    <property type="protein sequence ID" value="KAG7358034.1"/>
    <property type="molecule type" value="Genomic_DNA"/>
</dbReference>
<accession>A0A9K3PUW0</accession>
<dbReference type="InterPro" id="IPR017703">
    <property type="entry name" value="YgfZ/GCV_T_CS"/>
</dbReference>
<reference evidence="2" key="2">
    <citation type="submission" date="2021-04" db="EMBL/GenBank/DDBJ databases">
        <authorList>
            <person name="Podell S."/>
        </authorList>
    </citation>
    <scope>NUCLEOTIDE SEQUENCE</scope>
    <source>
        <strain evidence="2">Hildebrandi</strain>
    </source>
</reference>
<dbReference type="Proteomes" id="UP000693970">
    <property type="component" value="Unassembled WGS sequence"/>
</dbReference>
<organism evidence="2 3">
    <name type="scientific">Nitzschia inconspicua</name>
    <dbReference type="NCBI Taxonomy" id="303405"/>
    <lineage>
        <taxon>Eukaryota</taxon>
        <taxon>Sar</taxon>
        <taxon>Stramenopiles</taxon>
        <taxon>Ochrophyta</taxon>
        <taxon>Bacillariophyta</taxon>
        <taxon>Bacillariophyceae</taxon>
        <taxon>Bacillariophycidae</taxon>
        <taxon>Bacillariales</taxon>
        <taxon>Bacillariaceae</taxon>
        <taxon>Nitzschia</taxon>
    </lineage>
</organism>
<dbReference type="AlphaFoldDB" id="A0A9K3PUW0"/>
<dbReference type="NCBIfam" id="TIGR03317">
    <property type="entry name" value="ygfZ_signature"/>
    <property type="match status" value="1"/>
</dbReference>
<feature type="region of interest" description="Disordered" evidence="1">
    <location>
        <begin position="378"/>
        <end position="399"/>
    </location>
</feature>
<dbReference type="PANTHER" id="PTHR22602:SF0">
    <property type="entry name" value="TRANSFERASE CAF17, MITOCHONDRIAL-RELATED"/>
    <property type="match status" value="1"/>
</dbReference>
<comment type="caution">
    <text evidence="2">The sequence shown here is derived from an EMBL/GenBank/DDBJ whole genome shotgun (WGS) entry which is preliminary data.</text>
</comment>
<dbReference type="GO" id="GO:0016226">
    <property type="term" value="P:iron-sulfur cluster assembly"/>
    <property type="evidence" value="ECO:0007669"/>
    <property type="project" value="TreeGrafter"/>
</dbReference>
<dbReference type="GO" id="GO:0005759">
    <property type="term" value="C:mitochondrial matrix"/>
    <property type="evidence" value="ECO:0007669"/>
    <property type="project" value="TreeGrafter"/>
</dbReference>
<feature type="region of interest" description="Disordered" evidence="1">
    <location>
        <begin position="134"/>
        <end position="164"/>
    </location>
</feature>
<protein>
    <submittedName>
        <fullName evidence="2">Glycine cleavage T-C-terminal barrel domain containing protein</fullName>
    </submittedName>
</protein>
<gene>
    <name evidence="2" type="ORF">IV203_014621</name>
</gene>
<evidence type="ECO:0000313" key="3">
    <source>
        <dbReference type="Proteomes" id="UP000693970"/>
    </source>
</evidence>